<gene>
    <name evidence="2" type="ORF">RCOM_0716400</name>
</gene>
<feature type="compositionally biased region" description="Acidic residues" evidence="1">
    <location>
        <begin position="1"/>
        <end position="11"/>
    </location>
</feature>
<organism evidence="2 3">
    <name type="scientific">Ricinus communis</name>
    <name type="common">Castor bean</name>
    <dbReference type="NCBI Taxonomy" id="3988"/>
    <lineage>
        <taxon>Eukaryota</taxon>
        <taxon>Viridiplantae</taxon>
        <taxon>Streptophyta</taxon>
        <taxon>Embryophyta</taxon>
        <taxon>Tracheophyta</taxon>
        <taxon>Spermatophyta</taxon>
        <taxon>Magnoliopsida</taxon>
        <taxon>eudicotyledons</taxon>
        <taxon>Gunneridae</taxon>
        <taxon>Pentapetalae</taxon>
        <taxon>rosids</taxon>
        <taxon>fabids</taxon>
        <taxon>Malpighiales</taxon>
        <taxon>Euphorbiaceae</taxon>
        <taxon>Acalyphoideae</taxon>
        <taxon>Acalypheae</taxon>
        <taxon>Ricinus</taxon>
    </lineage>
</organism>
<keyword evidence="3" id="KW-1185">Reference proteome</keyword>
<dbReference type="AlphaFoldDB" id="B9SBE1"/>
<proteinExistence type="predicted"/>
<accession>B9SBE1</accession>
<sequence length="105" mass="11821">MGSSSAEEDQFFEAREDITSLSDSSSDGAEKLDSDDRGAVGFFPGSFSYEVWTKNLESPRERRNKFLKWMGLNVDSITSNGFGNTTSSEDRKIETDRVTDIVMRF</sequence>
<evidence type="ECO:0000313" key="2">
    <source>
        <dbReference type="EMBL" id="EEF39026.1"/>
    </source>
</evidence>
<dbReference type="EMBL" id="EQ973914">
    <property type="protein sequence ID" value="EEF39026.1"/>
    <property type="molecule type" value="Genomic_DNA"/>
</dbReference>
<dbReference type="Proteomes" id="UP000008311">
    <property type="component" value="Unassembled WGS sequence"/>
</dbReference>
<evidence type="ECO:0000256" key="1">
    <source>
        <dbReference type="SAM" id="MobiDB-lite"/>
    </source>
</evidence>
<feature type="compositionally biased region" description="Basic and acidic residues" evidence="1">
    <location>
        <begin position="28"/>
        <end position="38"/>
    </location>
</feature>
<protein>
    <submittedName>
        <fullName evidence="2">Uncharacterized protein</fullName>
    </submittedName>
</protein>
<dbReference type="InParanoid" id="B9SBE1"/>
<evidence type="ECO:0000313" key="3">
    <source>
        <dbReference type="Proteomes" id="UP000008311"/>
    </source>
</evidence>
<reference evidence="3" key="1">
    <citation type="journal article" date="2010" name="Nat. Biotechnol.">
        <title>Draft genome sequence of the oilseed species Ricinus communis.</title>
        <authorList>
            <person name="Chan A.P."/>
            <person name="Crabtree J."/>
            <person name="Zhao Q."/>
            <person name="Lorenzi H."/>
            <person name="Orvis J."/>
            <person name="Puiu D."/>
            <person name="Melake-Berhan A."/>
            <person name="Jones K.M."/>
            <person name="Redman J."/>
            <person name="Chen G."/>
            <person name="Cahoon E.B."/>
            <person name="Gedil M."/>
            <person name="Stanke M."/>
            <person name="Haas B.J."/>
            <person name="Wortman J.R."/>
            <person name="Fraser-Liggett C.M."/>
            <person name="Ravel J."/>
            <person name="Rabinowicz P.D."/>
        </authorList>
    </citation>
    <scope>NUCLEOTIDE SEQUENCE [LARGE SCALE GENOMIC DNA]</scope>
    <source>
        <strain evidence="3">cv. Hale</strain>
    </source>
</reference>
<name>B9SBE1_RICCO</name>
<feature type="region of interest" description="Disordered" evidence="1">
    <location>
        <begin position="1"/>
        <end position="38"/>
    </location>
</feature>